<evidence type="ECO:0000313" key="1">
    <source>
        <dbReference type="EMBL" id="CAG8743411.1"/>
    </source>
</evidence>
<protein>
    <submittedName>
        <fullName evidence="1">15691_t:CDS:1</fullName>
    </submittedName>
</protein>
<reference evidence="1" key="1">
    <citation type="submission" date="2021-06" db="EMBL/GenBank/DDBJ databases">
        <authorList>
            <person name="Kallberg Y."/>
            <person name="Tangrot J."/>
            <person name="Rosling A."/>
        </authorList>
    </citation>
    <scope>NUCLEOTIDE SEQUENCE</scope>
    <source>
        <strain evidence="1">CL356</strain>
    </source>
</reference>
<dbReference type="Proteomes" id="UP000789525">
    <property type="component" value="Unassembled WGS sequence"/>
</dbReference>
<comment type="caution">
    <text evidence="1">The sequence shown here is derived from an EMBL/GenBank/DDBJ whole genome shotgun (WGS) entry which is preliminary data.</text>
</comment>
<gene>
    <name evidence="1" type="ORF">ACOLOM_LOCUS12303</name>
</gene>
<keyword evidence="2" id="KW-1185">Reference proteome</keyword>
<dbReference type="EMBL" id="CAJVPT010049168">
    <property type="protein sequence ID" value="CAG8743411.1"/>
    <property type="molecule type" value="Genomic_DNA"/>
</dbReference>
<sequence>MLSTNTPPNARPRPPAQLRRSQNSALRSKDAQSPPPPPYEISSVVPDDVTPLHRRHLSVCSVSSTVDPSVIATAQMLGLNLEGAADQDRLLDEEYIRDKSKEELEKLLLKAEAVIRARERGEDTNPARASYLSRAQN</sequence>
<accession>A0ACA9Q9Q5</accession>
<proteinExistence type="predicted"/>
<organism evidence="1 2">
    <name type="scientific">Acaulospora colombiana</name>
    <dbReference type="NCBI Taxonomy" id="27376"/>
    <lineage>
        <taxon>Eukaryota</taxon>
        <taxon>Fungi</taxon>
        <taxon>Fungi incertae sedis</taxon>
        <taxon>Mucoromycota</taxon>
        <taxon>Glomeromycotina</taxon>
        <taxon>Glomeromycetes</taxon>
        <taxon>Diversisporales</taxon>
        <taxon>Acaulosporaceae</taxon>
        <taxon>Acaulospora</taxon>
    </lineage>
</organism>
<name>A0ACA9Q9Q5_9GLOM</name>
<evidence type="ECO:0000313" key="2">
    <source>
        <dbReference type="Proteomes" id="UP000789525"/>
    </source>
</evidence>